<evidence type="ECO:0000256" key="1">
    <source>
        <dbReference type="SAM" id="Phobius"/>
    </source>
</evidence>
<accession>A0A813GQE1</accession>
<evidence type="ECO:0000313" key="3">
    <source>
        <dbReference type="Proteomes" id="UP000654075"/>
    </source>
</evidence>
<dbReference type="AlphaFoldDB" id="A0A813GQE1"/>
<name>A0A813GQE1_POLGL</name>
<gene>
    <name evidence="2" type="ORF">PGLA1383_LOCUS44263</name>
</gene>
<comment type="caution">
    <text evidence="2">The sequence shown here is derived from an EMBL/GenBank/DDBJ whole genome shotgun (WGS) entry which is preliminary data.</text>
</comment>
<dbReference type="Proteomes" id="UP000654075">
    <property type="component" value="Unassembled WGS sequence"/>
</dbReference>
<reference evidence="2" key="1">
    <citation type="submission" date="2021-02" db="EMBL/GenBank/DDBJ databases">
        <authorList>
            <person name="Dougan E. K."/>
            <person name="Rhodes N."/>
            <person name="Thang M."/>
            <person name="Chan C."/>
        </authorList>
    </citation>
    <scope>NUCLEOTIDE SEQUENCE</scope>
</reference>
<feature type="non-terminal residue" evidence="2">
    <location>
        <position position="385"/>
    </location>
</feature>
<protein>
    <submittedName>
        <fullName evidence="2">Uncharacterized protein</fullName>
    </submittedName>
</protein>
<feature type="non-terminal residue" evidence="2">
    <location>
        <position position="1"/>
    </location>
</feature>
<keyword evidence="1" id="KW-1133">Transmembrane helix</keyword>
<evidence type="ECO:0000313" key="2">
    <source>
        <dbReference type="EMBL" id="CAE8627512.1"/>
    </source>
</evidence>
<keyword evidence="1" id="KW-0472">Membrane</keyword>
<feature type="transmembrane region" description="Helical" evidence="1">
    <location>
        <begin position="12"/>
        <end position="34"/>
    </location>
</feature>
<proteinExistence type="predicted"/>
<sequence length="385" mass="42576">DTSPDLYQSVKMFSAFSIGFNVFVYLNTIGLYTIMMFMIRNGLLQTSDAAPQGTLERQAIIKYDADLFKDDEECCICMGEFDDKDEIRRSRELALHHADFHARATAAATLGAEEGFRSAARDFIAGLAAVITSQAEQREAGQQQQQHWSNSGQCVTTYPGSKPGAAVQVAPGQLKRQQHERSFLKQLRELLQGLPPAQRRDFIAQRLSQAQRVSLEQWILAERAGPMQGASKQGRPFKTGIHCPGLSQRSLCCWRGKRGRVGYRPIMHLFGSFYAQAAFTFDLSSAVAALGTLLTMRTLCQALGGTCTQKQGGDQEVVATLRAAVHDALAMKRPGPIGHRFYFKTRMRMAHGYEISTPSRSDVDTALGEWLHLLRTKAGGARAPK</sequence>
<organism evidence="2 3">
    <name type="scientific">Polarella glacialis</name>
    <name type="common">Dinoflagellate</name>
    <dbReference type="NCBI Taxonomy" id="89957"/>
    <lineage>
        <taxon>Eukaryota</taxon>
        <taxon>Sar</taxon>
        <taxon>Alveolata</taxon>
        <taxon>Dinophyceae</taxon>
        <taxon>Suessiales</taxon>
        <taxon>Suessiaceae</taxon>
        <taxon>Polarella</taxon>
    </lineage>
</organism>
<dbReference type="EMBL" id="CAJNNV010029196">
    <property type="protein sequence ID" value="CAE8627512.1"/>
    <property type="molecule type" value="Genomic_DNA"/>
</dbReference>
<dbReference type="OrthoDB" id="10643518at2759"/>
<keyword evidence="1" id="KW-0812">Transmembrane</keyword>
<keyword evidence="3" id="KW-1185">Reference proteome</keyword>